<accession>A0A1H8RIT4</accession>
<keyword evidence="2" id="KW-1185">Reference proteome</keyword>
<sequence length="185" mass="20470">MALKRKCEGSMHQIIISILFTLTIVTSSMAHQHIRPGLWEITTRSDLLALVPHIPSEQMQQLHDLANRYGFKLPKIENGAAAAKICITPEMAKQEIPVYFYENRSGCAVQNATRKGNNYQLELVCSNQYFQGDGVAQGTFTSPESFSGNTEFDSTVGGTPMHATAETQGRWIGEHCTAVNPLTIR</sequence>
<dbReference type="Proteomes" id="UP000198814">
    <property type="component" value="Unassembled WGS sequence"/>
</dbReference>
<dbReference type="InterPro" id="IPR022061">
    <property type="entry name" value="DUF3617"/>
</dbReference>
<dbReference type="AlphaFoldDB" id="A0A1H8RIT4"/>
<gene>
    <name evidence="1" type="ORF">SAMN05216333_11460</name>
</gene>
<organism evidence="1 2">
    <name type="scientific">Nitrosomonas oligotropha</name>
    <dbReference type="NCBI Taxonomy" id="42354"/>
    <lineage>
        <taxon>Bacteria</taxon>
        <taxon>Pseudomonadati</taxon>
        <taxon>Pseudomonadota</taxon>
        <taxon>Betaproteobacteria</taxon>
        <taxon>Nitrosomonadales</taxon>
        <taxon>Nitrosomonadaceae</taxon>
        <taxon>Nitrosomonas</taxon>
    </lineage>
</organism>
<dbReference type="EMBL" id="FODO01000014">
    <property type="protein sequence ID" value="SEO66232.1"/>
    <property type="molecule type" value="Genomic_DNA"/>
</dbReference>
<name>A0A1H8RIT4_9PROT</name>
<evidence type="ECO:0008006" key="3">
    <source>
        <dbReference type="Google" id="ProtNLM"/>
    </source>
</evidence>
<reference evidence="2" key="1">
    <citation type="submission" date="2016-10" db="EMBL/GenBank/DDBJ databases">
        <authorList>
            <person name="Varghese N."/>
            <person name="Submissions S."/>
        </authorList>
    </citation>
    <scope>NUCLEOTIDE SEQUENCE [LARGE SCALE GENOMIC DNA]</scope>
    <source>
        <strain evidence="2">Nm76</strain>
    </source>
</reference>
<protein>
    <recommendedName>
        <fullName evidence="3">DUF3617 domain-containing protein</fullName>
    </recommendedName>
</protein>
<evidence type="ECO:0000313" key="2">
    <source>
        <dbReference type="Proteomes" id="UP000198814"/>
    </source>
</evidence>
<proteinExistence type="predicted"/>
<dbReference type="Pfam" id="PF12276">
    <property type="entry name" value="DUF3617"/>
    <property type="match status" value="1"/>
</dbReference>
<evidence type="ECO:0000313" key="1">
    <source>
        <dbReference type="EMBL" id="SEO66232.1"/>
    </source>
</evidence>